<dbReference type="SMART" id="SM00420">
    <property type="entry name" value="HTH_DEOR"/>
    <property type="match status" value="1"/>
</dbReference>
<dbReference type="PRINTS" id="PR00037">
    <property type="entry name" value="HTHLACR"/>
</dbReference>
<evidence type="ECO:0000313" key="6">
    <source>
        <dbReference type="Proteomes" id="UP000282311"/>
    </source>
</evidence>
<dbReference type="Pfam" id="PF08220">
    <property type="entry name" value="HTH_DeoR"/>
    <property type="match status" value="1"/>
</dbReference>
<dbReference type="PANTHER" id="PTHR30363:SF44">
    <property type="entry name" value="AGA OPERON TRANSCRIPTIONAL REPRESSOR-RELATED"/>
    <property type="match status" value="1"/>
</dbReference>
<dbReference type="AlphaFoldDB" id="A0A3B0CI29"/>
<dbReference type="InterPro" id="IPR036388">
    <property type="entry name" value="WH-like_DNA-bd_sf"/>
</dbReference>
<dbReference type="InterPro" id="IPR001034">
    <property type="entry name" value="DeoR_HTH"/>
</dbReference>
<dbReference type="PROSITE" id="PS00894">
    <property type="entry name" value="HTH_DEOR_1"/>
    <property type="match status" value="1"/>
</dbReference>
<comment type="caution">
    <text evidence="5">The sequence shown here is derived from an EMBL/GenBank/DDBJ whole genome shotgun (WGS) entry which is preliminary data.</text>
</comment>
<evidence type="ECO:0000256" key="1">
    <source>
        <dbReference type="ARBA" id="ARBA00023015"/>
    </source>
</evidence>
<evidence type="ECO:0000313" key="5">
    <source>
        <dbReference type="EMBL" id="RKN85023.1"/>
    </source>
</evidence>
<dbReference type="SUPFAM" id="SSF100950">
    <property type="entry name" value="NagB/RpiA/CoA transferase-like"/>
    <property type="match status" value="1"/>
</dbReference>
<reference evidence="5 6" key="1">
    <citation type="journal article" date="2007" name="Int. J. Syst. Evol. Microbiol.">
        <title>Paenibacillus ginsengarvi sp. nov., isolated from soil from ginseng cultivation.</title>
        <authorList>
            <person name="Yoon M.H."/>
            <person name="Ten L.N."/>
            <person name="Im W.T."/>
        </authorList>
    </citation>
    <scope>NUCLEOTIDE SEQUENCE [LARGE SCALE GENOMIC DNA]</scope>
    <source>
        <strain evidence="5 6">KCTC 13059</strain>
    </source>
</reference>
<accession>A0A3B0CI29</accession>
<dbReference type="InterPro" id="IPR037171">
    <property type="entry name" value="NagB/RpiA_transferase-like"/>
</dbReference>
<dbReference type="Proteomes" id="UP000282311">
    <property type="component" value="Unassembled WGS sequence"/>
</dbReference>
<name>A0A3B0CI29_9BACL</name>
<evidence type="ECO:0000256" key="2">
    <source>
        <dbReference type="ARBA" id="ARBA00023125"/>
    </source>
</evidence>
<dbReference type="PROSITE" id="PS51000">
    <property type="entry name" value="HTH_DEOR_2"/>
    <property type="match status" value="1"/>
</dbReference>
<dbReference type="InterPro" id="IPR014036">
    <property type="entry name" value="DeoR-like_C"/>
</dbReference>
<feature type="domain" description="HTH deoR-type" evidence="4">
    <location>
        <begin position="19"/>
        <end position="74"/>
    </location>
</feature>
<evidence type="ECO:0000259" key="4">
    <source>
        <dbReference type="PROSITE" id="PS51000"/>
    </source>
</evidence>
<sequence length="273" mass="30069">MKLPAWNRGPLCRRKRMFAEERYLRIMELVNRDGKATVAELSDALGVSPVTVRRDLEKLEEKELLVRTHGGAMALHSRVSEVAHEKSFSEKEEALVAEKERIAEAAAKLVNDEDAVLLTAGTTNMMLAKKLAGKKGLKVVTNAANIAVQIGNYADFEVILIGGKLRPKSYALVGPLAESTLASIRVDKLFLGVDGFDLREGLTTPNLSEANMDRNMISIAKEVIVVADHSKFGRVFFSHVAPLSVVHKVVTNRELDARTCDRIRDLGIQLIVT</sequence>
<dbReference type="EMBL" id="RBAH01000006">
    <property type="protein sequence ID" value="RKN85023.1"/>
    <property type="molecule type" value="Genomic_DNA"/>
</dbReference>
<dbReference type="Pfam" id="PF00455">
    <property type="entry name" value="DeoRC"/>
    <property type="match status" value="1"/>
</dbReference>
<dbReference type="Gene3D" id="1.10.10.10">
    <property type="entry name" value="Winged helix-like DNA-binding domain superfamily/Winged helix DNA-binding domain"/>
    <property type="match status" value="1"/>
</dbReference>
<dbReference type="GO" id="GO:0003700">
    <property type="term" value="F:DNA-binding transcription factor activity"/>
    <property type="evidence" value="ECO:0007669"/>
    <property type="project" value="InterPro"/>
</dbReference>
<evidence type="ECO:0000256" key="3">
    <source>
        <dbReference type="ARBA" id="ARBA00023163"/>
    </source>
</evidence>
<dbReference type="Gene3D" id="3.40.50.1360">
    <property type="match status" value="1"/>
</dbReference>
<keyword evidence="2" id="KW-0238">DNA-binding</keyword>
<dbReference type="InterPro" id="IPR050313">
    <property type="entry name" value="Carb_Metab_HTH_regulators"/>
</dbReference>
<dbReference type="PANTHER" id="PTHR30363">
    <property type="entry name" value="HTH-TYPE TRANSCRIPTIONAL REGULATOR SRLR-RELATED"/>
    <property type="match status" value="1"/>
</dbReference>
<organism evidence="5 6">
    <name type="scientific">Paenibacillus ginsengarvi</name>
    <dbReference type="NCBI Taxonomy" id="400777"/>
    <lineage>
        <taxon>Bacteria</taxon>
        <taxon>Bacillati</taxon>
        <taxon>Bacillota</taxon>
        <taxon>Bacilli</taxon>
        <taxon>Bacillales</taxon>
        <taxon>Paenibacillaceae</taxon>
        <taxon>Paenibacillus</taxon>
    </lineage>
</organism>
<keyword evidence="3" id="KW-0804">Transcription</keyword>
<keyword evidence="1" id="KW-0805">Transcription regulation</keyword>
<dbReference type="InterPro" id="IPR018356">
    <property type="entry name" value="Tscrpt_reg_HTH_DeoR_CS"/>
</dbReference>
<keyword evidence="6" id="KW-1185">Reference proteome</keyword>
<dbReference type="SUPFAM" id="SSF46785">
    <property type="entry name" value="Winged helix' DNA-binding domain"/>
    <property type="match status" value="1"/>
</dbReference>
<gene>
    <name evidence="5" type="ORF">D7M11_10915</name>
</gene>
<dbReference type="GO" id="GO:0003677">
    <property type="term" value="F:DNA binding"/>
    <property type="evidence" value="ECO:0007669"/>
    <property type="project" value="UniProtKB-KW"/>
</dbReference>
<dbReference type="InterPro" id="IPR036390">
    <property type="entry name" value="WH_DNA-bd_sf"/>
</dbReference>
<dbReference type="SMART" id="SM01134">
    <property type="entry name" value="DeoRC"/>
    <property type="match status" value="1"/>
</dbReference>
<proteinExistence type="predicted"/>
<protein>
    <submittedName>
        <fullName evidence="5">DeoR/GlpR transcriptional regulator</fullName>
    </submittedName>
</protein>